<dbReference type="InterPro" id="IPR014710">
    <property type="entry name" value="RmlC-like_jellyroll"/>
</dbReference>
<organism evidence="3 4">
    <name type="scientific">Terrimonas ginsenosidimutans</name>
    <dbReference type="NCBI Taxonomy" id="2908004"/>
    <lineage>
        <taxon>Bacteria</taxon>
        <taxon>Pseudomonadati</taxon>
        <taxon>Bacteroidota</taxon>
        <taxon>Chitinophagia</taxon>
        <taxon>Chitinophagales</taxon>
        <taxon>Chitinophagaceae</taxon>
        <taxon>Terrimonas</taxon>
    </lineage>
</organism>
<protein>
    <submittedName>
        <fullName evidence="3">Cupin domain-containing protein</fullName>
    </submittedName>
</protein>
<evidence type="ECO:0000256" key="1">
    <source>
        <dbReference type="SAM" id="SignalP"/>
    </source>
</evidence>
<feature type="domain" description="Cupin type-2" evidence="2">
    <location>
        <begin position="82"/>
        <end position="144"/>
    </location>
</feature>
<dbReference type="PANTHER" id="PTHR36440:SF1">
    <property type="entry name" value="PUTATIVE (AFU_ORTHOLOGUE AFUA_8G07350)-RELATED"/>
    <property type="match status" value="1"/>
</dbReference>
<dbReference type="Pfam" id="PF07883">
    <property type="entry name" value="Cupin_2"/>
    <property type="match status" value="1"/>
</dbReference>
<accession>A0ABS9KTP1</accession>
<feature type="signal peptide" evidence="1">
    <location>
        <begin position="1"/>
        <end position="25"/>
    </location>
</feature>
<dbReference type="InterPro" id="IPR011051">
    <property type="entry name" value="RmlC_Cupin_sf"/>
</dbReference>
<evidence type="ECO:0000313" key="4">
    <source>
        <dbReference type="Proteomes" id="UP001165367"/>
    </source>
</evidence>
<dbReference type="RefSeq" id="WP_237873789.1">
    <property type="nucleotide sequence ID" value="NZ_JAKLTR010000010.1"/>
</dbReference>
<dbReference type="PANTHER" id="PTHR36440">
    <property type="entry name" value="PUTATIVE (AFU_ORTHOLOGUE AFUA_8G07350)-RELATED"/>
    <property type="match status" value="1"/>
</dbReference>
<keyword evidence="4" id="KW-1185">Reference proteome</keyword>
<sequence length="192" mass="21494">MKRNSFLKRLLTGCAAIAAAPAAFANHNPFRRAGKGFLVGAGKDRFGKSISLMEGDTFFTKVSTKDTSADLYVFESTRDKKGGPSLHYHYEQDEWWYVLEGEFLIRIGEETFTMKAGDSAFGPRGVPHTFAKTSEGPGRLLMLFQPAGKMEEWFQAVSEGKLAKLSEEQQQEFRKKYGFEKVGPGIGYEKKL</sequence>
<name>A0ABS9KTP1_9BACT</name>
<feature type="chain" id="PRO_5046230691" evidence="1">
    <location>
        <begin position="26"/>
        <end position="192"/>
    </location>
</feature>
<dbReference type="Gene3D" id="2.60.120.10">
    <property type="entry name" value="Jelly Rolls"/>
    <property type="match status" value="1"/>
</dbReference>
<dbReference type="Proteomes" id="UP001165367">
    <property type="component" value="Unassembled WGS sequence"/>
</dbReference>
<dbReference type="InterPro" id="IPR053146">
    <property type="entry name" value="QDO-like"/>
</dbReference>
<reference evidence="3" key="1">
    <citation type="submission" date="2022-01" db="EMBL/GenBank/DDBJ databases">
        <authorList>
            <person name="Jo J.-H."/>
            <person name="Im W.-T."/>
        </authorList>
    </citation>
    <scope>NUCLEOTIDE SEQUENCE</scope>
    <source>
        <strain evidence="3">NA20</strain>
    </source>
</reference>
<gene>
    <name evidence="3" type="ORF">LZZ85_15575</name>
</gene>
<dbReference type="EMBL" id="JAKLTR010000010">
    <property type="protein sequence ID" value="MCG2615719.1"/>
    <property type="molecule type" value="Genomic_DNA"/>
</dbReference>
<dbReference type="SUPFAM" id="SSF51182">
    <property type="entry name" value="RmlC-like cupins"/>
    <property type="match status" value="1"/>
</dbReference>
<evidence type="ECO:0000313" key="3">
    <source>
        <dbReference type="EMBL" id="MCG2615719.1"/>
    </source>
</evidence>
<keyword evidence="1" id="KW-0732">Signal</keyword>
<evidence type="ECO:0000259" key="2">
    <source>
        <dbReference type="Pfam" id="PF07883"/>
    </source>
</evidence>
<dbReference type="InterPro" id="IPR013096">
    <property type="entry name" value="Cupin_2"/>
</dbReference>
<proteinExistence type="predicted"/>
<comment type="caution">
    <text evidence="3">The sequence shown here is derived from an EMBL/GenBank/DDBJ whole genome shotgun (WGS) entry which is preliminary data.</text>
</comment>